<evidence type="ECO:0000313" key="8">
    <source>
        <dbReference type="Proteomes" id="UP000306196"/>
    </source>
</evidence>
<dbReference type="InterPro" id="IPR011041">
    <property type="entry name" value="Quinoprot_gluc/sorb_DH_b-prop"/>
</dbReference>
<proteinExistence type="predicted"/>
<keyword evidence="3 4" id="KW-0408">Iron</keyword>
<keyword evidence="1 4" id="KW-0349">Heme</keyword>
<reference evidence="7 8" key="1">
    <citation type="submission" date="2019-05" db="EMBL/GenBank/DDBJ databases">
        <title>Verrucobacter flavum gen. nov., sp. nov. a new member of the family Verrucomicrobiaceae.</title>
        <authorList>
            <person name="Szuroczki S."/>
            <person name="Abbaszade G."/>
            <person name="Szabo A."/>
            <person name="Felfoldi T."/>
            <person name="Schumann P."/>
            <person name="Boka K."/>
            <person name="Keki Z."/>
            <person name="Toumi M."/>
            <person name="Toth E."/>
        </authorList>
    </citation>
    <scope>NUCLEOTIDE SEQUENCE [LARGE SCALE GENOMIC DNA]</scope>
    <source>
        <strain evidence="7 8">MG-N-17</strain>
    </source>
</reference>
<dbReference type="PROSITE" id="PS51007">
    <property type="entry name" value="CYTC"/>
    <property type="match status" value="1"/>
</dbReference>
<dbReference type="InterPro" id="IPR009056">
    <property type="entry name" value="Cyt_c-like_dom"/>
</dbReference>
<dbReference type="SUPFAM" id="SSF50952">
    <property type="entry name" value="Soluble quinoprotein glucose dehydrogenase"/>
    <property type="match status" value="1"/>
</dbReference>
<dbReference type="GO" id="GO:0009055">
    <property type="term" value="F:electron transfer activity"/>
    <property type="evidence" value="ECO:0007669"/>
    <property type="project" value="InterPro"/>
</dbReference>
<evidence type="ECO:0000256" key="1">
    <source>
        <dbReference type="ARBA" id="ARBA00022617"/>
    </source>
</evidence>
<dbReference type="Gene3D" id="2.60.120.1060">
    <property type="entry name" value="NPCBM/NEW2 domain"/>
    <property type="match status" value="2"/>
</dbReference>
<dbReference type="SUPFAM" id="SSF49785">
    <property type="entry name" value="Galactose-binding domain-like"/>
    <property type="match status" value="1"/>
</dbReference>
<dbReference type="GO" id="GO:0046872">
    <property type="term" value="F:metal ion binding"/>
    <property type="evidence" value="ECO:0007669"/>
    <property type="project" value="UniProtKB-KW"/>
</dbReference>
<dbReference type="NCBIfam" id="TIGR02604">
    <property type="entry name" value="Piru_Ver_Nterm"/>
    <property type="match status" value="1"/>
</dbReference>
<dbReference type="PANTHER" id="PTHR33546:SF1">
    <property type="entry name" value="LARGE, MULTIFUNCTIONAL SECRETED PROTEIN"/>
    <property type="match status" value="1"/>
</dbReference>
<dbReference type="SUPFAM" id="SSF46626">
    <property type="entry name" value="Cytochrome c"/>
    <property type="match status" value="1"/>
</dbReference>
<organism evidence="7 8">
    <name type="scientific">Phragmitibacter flavus</name>
    <dbReference type="NCBI Taxonomy" id="2576071"/>
    <lineage>
        <taxon>Bacteria</taxon>
        <taxon>Pseudomonadati</taxon>
        <taxon>Verrucomicrobiota</taxon>
        <taxon>Verrucomicrobiia</taxon>
        <taxon>Verrucomicrobiales</taxon>
        <taxon>Verrucomicrobiaceae</taxon>
        <taxon>Phragmitibacter</taxon>
    </lineage>
</organism>
<dbReference type="GO" id="GO:0020037">
    <property type="term" value="F:heme binding"/>
    <property type="evidence" value="ECO:0007669"/>
    <property type="project" value="InterPro"/>
</dbReference>
<dbReference type="SUPFAM" id="SSF48371">
    <property type="entry name" value="ARM repeat"/>
    <property type="match status" value="1"/>
</dbReference>
<dbReference type="NCBIfam" id="TIGR02603">
    <property type="entry name" value="CxxCH_TIGR02603"/>
    <property type="match status" value="1"/>
</dbReference>
<evidence type="ECO:0000259" key="6">
    <source>
        <dbReference type="PROSITE" id="PS51007"/>
    </source>
</evidence>
<dbReference type="InterPro" id="IPR038637">
    <property type="entry name" value="NPCBM_sf"/>
</dbReference>
<keyword evidence="8" id="KW-1185">Reference proteome</keyword>
<protein>
    <submittedName>
        <fullName evidence="7">C-type cytochrome</fullName>
    </submittedName>
</protein>
<dbReference type="Pfam" id="PF23500">
    <property type="entry name" value="DUF7133"/>
    <property type="match status" value="1"/>
</dbReference>
<name>A0A5R8KAP6_9BACT</name>
<dbReference type="OrthoDB" id="174880at2"/>
<feature type="region of interest" description="Disordered" evidence="5">
    <location>
        <begin position="439"/>
        <end position="472"/>
    </location>
</feature>
<gene>
    <name evidence="7" type="ORF">FEM03_17180</name>
</gene>
<evidence type="ECO:0000256" key="3">
    <source>
        <dbReference type="ARBA" id="ARBA00023004"/>
    </source>
</evidence>
<dbReference type="EMBL" id="VAUV01000013">
    <property type="protein sequence ID" value="TLD69380.1"/>
    <property type="molecule type" value="Genomic_DNA"/>
</dbReference>
<evidence type="ECO:0000256" key="5">
    <source>
        <dbReference type="SAM" id="MobiDB-lite"/>
    </source>
</evidence>
<accession>A0A5R8KAP6</accession>
<dbReference type="InterPro" id="IPR008979">
    <property type="entry name" value="Galactose-bd-like_sf"/>
</dbReference>
<dbReference type="SMART" id="SM00776">
    <property type="entry name" value="NPCBM"/>
    <property type="match status" value="1"/>
</dbReference>
<dbReference type="Gene3D" id="1.10.760.10">
    <property type="entry name" value="Cytochrome c-like domain"/>
    <property type="match status" value="1"/>
</dbReference>
<dbReference type="InterPro" id="IPR013428">
    <property type="entry name" value="Membrane-bound_put_N"/>
</dbReference>
<dbReference type="Proteomes" id="UP000306196">
    <property type="component" value="Unassembled WGS sequence"/>
</dbReference>
<evidence type="ECO:0000256" key="4">
    <source>
        <dbReference type="PROSITE-ProRule" id="PRU00433"/>
    </source>
</evidence>
<evidence type="ECO:0000256" key="2">
    <source>
        <dbReference type="ARBA" id="ARBA00022723"/>
    </source>
</evidence>
<keyword evidence="2 4" id="KW-0479">Metal-binding</keyword>
<dbReference type="Pfam" id="PF08305">
    <property type="entry name" value="NPCBM"/>
    <property type="match status" value="2"/>
</dbReference>
<dbReference type="PANTHER" id="PTHR33546">
    <property type="entry name" value="LARGE, MULTIFUNCTIONAL SECRETED PROTEIN-RELATED"/>
    <property type="match status" value="1"/>
</dbReference>
<dbReference type="InterPro" id="IPR036909">
    <property type="entry name" value="Cyt_c-like_dom_sf"/>
</dbReference>
<dbReference type="Gene3D" id="1.25.10.10">
    <property type="entry name" value="Leucine-rich Repeat Variant"/>
    <property type="match status" value="1"/>
</dbReference>
<dbReference type="InterPro" id="IPR055557">
    <property type="entry name" value="DUF7133"/>
</dbReference>
<dbReference type="InterPro" id="IPR013222">
    <property type="entry name" value="Glyco_hyd_98_carb-bd"/>
</dbReference>
<dbReference type="InterPro" id="IPR011042">
    <property type="entry name" value="6-blade_b-propeller_TolB-like"/>
</dbReference>
<dbReference type="InterPro" id="IPR016024">
    <property type="entry name" value="ARM-type_fold"/>
</dbReference>
<feature type="domain" description="Cytochrome c" evidence="6">
    <location>
        <begin position="908"/>
        <end position="1040"/>
    </location>
</feature>
<comment type="caution">
    <text evidence="7">The sequence shown here is derived from an EMBL/GenBank/DDBJ whole genome shotgun (WGS) entry which is preliminary data.</text>
</comment>
<dbReference type="AlphaFoldDB" id="A0A5R8KAP6"/>
<dbReference type="InterPro" id="IPR013427">
    <property type="entry name" value="Haem-bd_dom_put"/>
</dbReference>
<evidence type="ECO:0000313" key="7">
    <source>
        <dbReference type="EMBL" id="TLD69380.1"/>
    </source>
</evidence>
<sequence length="1041" mass="111844">MGTMFRVSSFCMLGLVVVTMGVGRGLAGDVKPVFESAAMTSLSKPRMSEIEVELKGARELYLMVSDEGGISCDWANWLEPQLVMADGSVKDLMESEWVSSESTYGEARKNLATGGSPLLVEGKKFEKGIGTHAASRIVYALPEGVVKFRAKIALDDGAMVRDGKPSNAEVKFAIYTQKPLPEAVLVPVDMFKVPEGLEVTLWAASPLLNNPTNMDFDALGRLVVTEGVNYRGKGGRQKEGDRVVMLEDTDGSGSADKSTVLMQEPGLAAPLGVAVFENKLVVSQPPDLLVYTDVNGDGKFDANGGEREVLLTGFNGRQHDHSLHSVTAGPDGLWYWNQGNMGAKFTDKSGKTFRMGSPYMLQELAGQKSDDGNVWIGGFMAKMRPDGSNVKIIGHNFRNSYEQTVTSFGDVFQSDNDDPPACRVSVVMEGGNAGFASADGLRSWGADKRPGQDTPTAEWRQEDPGTMPAGDIYGGGSPTGVAYYENGALGDNWKGLLLACEAGKNVVFGYFPKPDGAGFKLERFDFMTSNAEKEFAGSDFQGGKPNKELKTRFRPSDVCVGPDGAIYVADWFDARVGGHGTLDEGHTGAIYRIAPKGFKSVVPKLDLATTEGQLLALRSPAVNVRDGGLRRLREQGAKAVPAVSALLEDEDKYVAARAIWLLAQMGSDGVAKVKGLLESKDEAVRLVAFRALRTADVDVLEMARKMVGDGSAAVRREVALSLRGVKAEVCVPLLVEVAKGFDGKDRAYLEALGLGSTGIEVEVYEAVAKVMGGPAEEWSEAFAWIAWRLHPALATAVSDFKTRALSAKLSEDQRKLMVTALAFVKSREAASAMMQLAHEKDFVMKDLAKWWLMNRKSNDWKAFGVDEGMKALGLYDPDKVKLVAVEMPAEVPGAVKLPAGAEIAKLKGDAARGQAKVAVCYTCHKIGAAGVEFGPDLTSYGKQQPAEVIATGIAHPSADISHGFEGSEVRTKDGLVITGMMLSDGDPLIIKCMGGLIQTVPRSKVESVKKMERSLMYEPGMLGLDAQSVADIVEYLRKDKG</sequence>
<dbReference type="Gene3D" id="2.120.10.30">
    <property type="entry name" value="TolB, C-terminal domain"/>
    <property type="match status" value="1"/>
</dbReference>
<dbReference type="InterPro" id="IPR011989">
    <property type="entry name" value="ARM-like"/>
</dbReference>